<dbReference type="EMBL" id="FODO01000004">
    <property type="protein sequence ID" value="SEO10628.1"/>
    <property type="molecule type" value="Genomic_DNA"/>
</dbReference>
<evidence type="ECO:0000256" key="7">
    <source>
        <dbReference type="HAMAP-Rule" id="MF_02065"/>
    </source>
</evidence>
<dbReference type="HAMAP" id="MF_02065">
    <property type="entry name" value="MltG"/>
    <property type="match status" value="1"/>
</dbReference>
<keyword evidence="1 7" id="KW-1003">Cell membrane</keyword>
<dbReference type="Proteomes" id="UP000198814">
    <property type="component" value="Unassembled WGS sequence"/>
</dbReference>
<dbReference type="RefSeq" id="WP_090316328.1">
    <property type="nucleotide sequence ID" value="NZ_FNOE01000004.1"/>
</dbReference>
<feature type="transmembrane region" description="Helical" evidence="7">
    <location>
        <begin position="7"/>
        <end position="24"/>
    </location>
</feature>
<organism evidence="8 9">
    <name type="scientific">Nitrosomonas oligotropha</name>
    <dbReference type="NCBI Taxonomy" id="42354"/>
    <lineage>
        <taxon>Bacteria</taxon>
        <taxon>Pseudomonadati</taxon>
        <taxon>Pseudomonadota</taxon>
        <taxon>Betaproteobacteria</taxon>
        <taxon>Nitrosomonadales</taxon>
        <taxon>Nitrosomonadaceae</taxon>
        <taxon>Nitrosomonas</taxon>
    </lineage>
</organism>
<dbReference type="STRING" id="42354.SAMN05216333_104115"/>
<dbReference type="GO" id="GO:0008932">
    <property type="term" value="F:lytic endotransglycosylase activity"/>
    <property type="evidence" value="ECO:0007669"/>
    <property type="project" value="UniProtKB-UniRule"/>
</dbReference>
<dbReference type="PANTHER" id="PTHR30518">
    <property type="entry name" value="ENDOLYTIC MUREIN TRANSGLYCOSYLASE"/>
    <property type="match status" value="1"/>
</dbReference>
<evidence type="ECO:0000256" key="5">
    <source>
        <dbReference type="ARBA" id="ARBA00023239"/>
    </source>
</evidence>
<evidence type="ECO:0000313" key="9">
    <source>
        <dbReference type="Proteomes" id="UP000198814"/>
    </source>
</evidence>
<dbReference type="Pfam" id="PF02618">
    <property type="entry name" value="YceG"/>
    <property type="match status" value="1"/>
</dbReference>
<dbReference type="NCBIfam" id="TIGR00247">
    <property type="entry name" value="endolytic transglycosylase MltG"/>
    <property type="match status" value="1"/>
</dbReference>
<dbReference type="GO" id="GO:0009252">
    <property type="term" value="P:peptidoglycan biosynthetic process"/>
    <property type="evidence" value="ECO:0007669"/>
    <property type="project" value="UniProtKB-UniRule"/>
</dbReference>
<dbReference type="GO" id="GO:0005886">
    <property type="term" value="C:plasma membrane"/>
    <property type="evidence" value="ECO:0007669"/>
    <property type="project" value="UniProtKB-SubCell"/>
</dbReference>
<keyword evidence="4 7" id="KW-0472">Membrane</keyword>
<keyword evidence="6 7" id="KW-0961">Cell wall biogenesis/degradation</keyword>
<reference evidence="9" key="1">
    <citation type="submission" date="2016-10" db="EMBL/GenBank/DDBJ databases">
        <authorList>
            <person name="Varghese N."/>
            <person name="Submissions S."/>
        </authorList>
    </citation>
    <scope>NUCLEOTIDE SEQUENCE [LARGE SCALE GENOMIC DNA]</scope>
    <source>
        <strain evidence="9">Nm76</strain>
    </source>
</reference>
<dbReference type="EC" id="4.2.2.29" evidence="7"/>
<keyword evidence="5 7" id="KW-0456">Lyase</keyword>
<comment type="catalytic activity">
    <reaction evidence="7">
        <text>a peptidoglycan chain = a peptidoglycan chain with N-acetyl-1,6-anhydromuramyl-[peptide] at the reducing end + a peptidoglycan chain with N-acetylglucosamine at the non-reducing end.</text>
        <dbReference type="EC" id="4.2.2.29"/>
    </reaction>
</comment>
<dbReference type="AlphaFoldDB" id="A0A1H8M0F4"/>
<keyword evidence="2 7" id="KW-0812">Transmembrane</keyword>
<evidence type="ECO:0000256" key="4">
    <source>
        <dbReference type="ARBA" id="ARBA00023136"/>
    </source>
</evidence>
<comment type="function">
    <text evidence="7">Functions as a peptidoglycan terminase that cleaves nascent peptidoglycan strands endolytically to terminate their elongation.</text>
</comment>
<name>A0A1H8M0F4_9PROT</name>
<gene>
    <name evidence="7" type="primary">mltG</name>
    <name evidence="8" type="ORF">SAMN05216333_104115</name>
</gene>
<evidence type="ECO:0000256" key="2">
    <source>
        <dbReference type="ARBA" id="ARBA00022692"/>
    </source>
</evidence>
<evidence type="ECO:0000256" key="3">
    <source>
        <dbReference type="ARBA" id="ARBA00022989"/>
    </source>
</evidence>
<comment type="similarity">
    <text evidence="7">Belongs to the transglycosylase MltG family.</text>
</comment>
<proteinExistence type="inferred from homology"/>
<dbReference type="GO" id="GO:0071555">
    <property type="term" value="P:cell wall organization"/>
    <property type="evidence" value="ECO:0007669"/>
    <property type="project" value="UniProtKB-KW"/>
</dbReference>
<evidence type="ECO:0000256" key="6">
    <source>
        <dbReference type="ARBA" id="ARBA00023316"/>
    </source>
</evidence>
<keyword evidence="7" id="KW-0997">Cell inner membrane</keyword>
<sequence>MHTLKRLLFYAFFATILLIGWFYLHVHSSITLPVKPYEFSIRHGSNLKQTAQQLADAGVIHTKWSLILLARYLNLESAIKAGDYLLTENITQIALLNYLTKGDAKQHEIRILEGSTFAQLRKTLNEHPAIQNHTAGLSDPEILRLIGAAESAAEGLFFPDTYFFVRDSSDIEILQRAYRTMQNHLQTSWESRTGSLPLTSPYEALILASIIEKETGLESDRAEIAGVFTNRLRKGMRLQTDPTIIYGMGEQFNGNLRKQDLLADQEYNTYTRAGLPPTPIALPSLASIRAAVNPAETDALYFVAKGNGESQFSTNLADHNKAVNKYQKLHK</sequence>
<keyword evidence="3 7" id="KW-1133">Transmembrane helix</keyword>
<evidence type="ECO:0000313" key="8">
    <source>
        <dbReference type="EMBL" id="SEO10628.1"/>
    </source>
</evidence>
<dbReference type="OrthoDB" id="9814591at2"/>
<feature type="site" description="Important for catalytic activity" evidence="7">
    <location>
        <position position="214"/>
    </location>
</feature>
<keyword evidence="9" id="KW-1185">Reference proteome</keyword>
<dbReference type="Gene3D" id="3.30.160.60">
    <property type="entry name" value="Classic Zinc Finger"/>
    <property type="match status" value="1"/>
</dbReference>
<dbReference type="PANTHER" id="PTHR30518:SF2">
    <property type="entry name" value="ENDOLYTIC MUREIN TRANSGLYCOSYLASE"/>
    <property type="match status" value="1"/>
</dbReference>
<evidence type="ECO:0000256" key="1">
    <source>
        <dbReference type="ARBA" id="ARBA00022475"/>
    </source>
</evidence>
<dbReference type="Gene3D" id="3.30.1490.480">
    <property type="entry name" value="Endolytic murein transglycosylase"/>
    <property type="match status" value="1"/>
</dbReference>
<dbReference type="InterPro" id="IPR003770">
    <property type="entry name" value="MLTG-like"/>
</dbReference>
<accession>A0A1H8M0F4</accession>
<comment type="subcellular location">
    <subcellularLocation>
        <location evidence="7">Cell inner membrane</location>
        <topology evidence="7">Single-pass membrane protein</topology>
    </subcellularLocation>
</comment>
<protein>
    <recommendedName>
        <fullName evidence="7">Endolytic murein transglycosylase</fullName>
        <ecNumber evidence="7">4.2.2.29</ecNumber>
    </recommendedName>
    <alternativeName>
        <fullName evidence="7">Peptidoglycan lytic transglycosylase</fullName>
    </alternativeName>
    <alternativeName>
        <fullName evidence="7">Peptidoglycan polymerization terminase</fullName>
    </alternativeName>
</protein>
<dbReference type="CDD" id="cd08010">
    <property type="entry name" value="MltG_like"/>
    <property type="match status" value="1"/>
</dbReference>